<evidence type="ECO:0000313" key="1">
    <source>
        <dbReference type="EMBL" id="ETJ19135.1"/>
    </source>
</evidence>
<proteinExistence type="predicted"/>
<name>W1WPW0_9ZZZZ</name>
<protein>
    <submittedName>
        <fullName evidence="1">Uncharacterized protein</fullName>
    </submittedName>
</protein>
<dbReference type="AlphaFoldDB" id="W1WPW0"/>
<accession>W1WPW0</accession>
<gene>
    <name evidence="1" type="ORF">Q604_UNBC18548G0007</name>
</gene>
<dbReference type="EMBL" id="AZMM01018548">
    <property type="protein sequence ID" value="ETJ19135.1"/>
    <property type="molecule type" value="Genomic_DNA"/>
</dbReference>
<organism evidence="1">
    <name type="scientific">human gut metagenome</name>
    <dbReference type="NCBI Taxonomy" id="408170"/>
    <lineage>
        <taxon>unclassified sequences</taxon>
        <taxon>metagenomes</taxon>
        <taxon>organismal metagenomes</taxon>
    </lineage>
</organism>
<sequence length="116" mass="13625">MANRTNQKSYISKVEKCKQRINEKPSKFLNKIGSFICSEAKRKQRKRKGRMRKGTQYWARKREKDLQIGTKCFYEPAFERGNKKIDSEPSFLPTVEENIDTIQQLVKASYSDLNGE</sequence>
<reference evidence="1" key="1">
    <citation type="submission" date="2013-12" db="EMBL/GenBank/DDBJ databases">
        <title>A Varibaculum cambriense genome reconstructed from a premature infant gut community with otherwise low bacterial novelty that shifts toward anaerobic metabolism during the third week of life.</title>
        <authorList>
            <person name="Brown C.T."/>
            <person name="Sharon I."/>
            <person name="Thomas B.C."/>
            <person name="Castelle C.J."/>
            <person name="Morowitz M.J."/>
            <person name="Banfield J.F."/>
        </authorList>
    </citation>
    <scope>NUCLEOTIDE SEQUENCE</scope>
</reference>
<comment type="caution">
    <text evidence="1">The sequence shown here is derived from an EMBL/GenBank/DDBJ whole genome shotgun (WGS) entry which is preliminary data.</text>
</comment>